<keyword evidence="5" id="KW-0012">Acyltransferase</keyword>
<accession>A0ABY6N515</accession>
<dbReference type="NCBIfam" id="TIGR03725">
    <property type="entry name" value="T6A_YeaZ"/>
    <property type="match status" value="1"/>
</dbReference>
<keyword evidence="5" id="KW-0808">Transferase</keyword>
<protein>
    <recommendedName>
        <fullName evidence="2">tRNA threonylcarbamoyladenosine biosynthesis protein TsaB</fullName>
    </recommendedName>
    <alternativeName>
        <fullName evidence="3">t(6)A37 threonylcarbamoyladenosine biosynthesis protein TsaB</fullName>
    </alternativeName>
</protein>
<sequence length="244" mass="25855">MACILALDTSSEGCSAALIKEGHVTSAYEVVPRDHTRKIIPMIQQVLKDSGTRADELDAIAFGRGPGSFTGLRIAAGVTQGLAYGLGIKVVPVSTLEAMALEAFMVGGHQQVVTAIDARMDEVYWGAFEIADNKVIAIQPECVSKPEQVALAEGRFDGVGSASVGQFSGVGSGWSFIQRMPETVQNRVAVVDEALMAKAEYIAKIADSKFSASGGASDDIVSAEFAIPVYLRDTVTWKKLPGRE</sequence>
<feature type="domain" description="Gcp-like" evidence="4">
    <location>
        <begin position="29"/>
        <end position="237"/>
    </location>
</feature>
<evidence type="ECO:0000256" key="2">
    <source>
        <dbReference type="ARBA" id="ARBA00019012"/>
    </source>
</evidence>
<evidence type="ECO:0000313" key="5">
    <source>
        <dbReference type="EMBL" id="UZE97135.1"/>
    </source>
</evidence>
<reference evidence="5" key="1">
    <citation type="submission" date="2022-06" db="EMBL/GenBank/DDBJ databases">
        <title>Alkalimarinus sp. nov., isolated from gut of a Alitta virens.</title>
        <authorList>
            <person name="Yang A.I."/>
            <person name="Shin N.-R."/>
        </authorList>
    </citation>
    <scope>NUCLEOTIDE SEQUENCE</scope>
    <source>
        <strain evidence="5">A2M4</strain>
    </source>
</reference>
<dbReference type="EMBL" id="CP100390">
    <property type="protein sequence ID" value="UZE97135.1"/>
    <property type="molecule type" value="Genomic_DNA"/>
</dbReference>
<evidence type="ECO:0000259" key="4">
    <source>
        <dbReference type="Pfam" id="PF00814"/>
    </source>
</evidence>
<dbReference type="GO" id="GO:0061711">
    <property type="term" value="F:tRNA N(6)-L-threonylcarbamoyladenine synthase activity"/>
    <property type="evidence" value="ECO:0007669"/>
    <property type="project" value="UniProtKB-EC"/>
</dbReference>
<dbReference type="InterPro" id="IPR043129">
    <property type="entry name" value="ATPase_NBD"/>
</dbReference>
<name>A0ABY6N515_9ALTE</name>
<evidence type="ECO:0000313" key="6">
    <source>
        <dbReference type="Proteomes" id="UP001163739"/>
    </source>
</evidence>
<organism evidence="5 6">
    <name type="scientific">Alkalimarinus alittae</name>
    <dbReference type="NCBI Taxonomy" id="2961619"/>
    <lineage>
        <taxon>Bacteria</taxon>
        <taxon>Pseudomonadati</taxon>
        <taxon>Pseudomonadota</taxon>
        <taxon>Gammaproteobacteria</taxon>
        <taxon>Alteromonadales</taxon>
        <taxon>Alteromonadaceae</taxon>
        <taxon>Alkalimarinus</taxon>
    </lineage>
</organism>
<evidence type="ECO:0000256" key="3">
    <source>
        <dbReference type="ARBA" id="ARBA00032446"/>
    </source>
</evidence>
<proteinExistence type="inferred from homology"/>
<dbReference type="InterPro" id="IPR022496">
    <property type="entry name" value="T6A_TsaB"/>
</dbReference>
<dbReference type="PANTHER" id="PTHR11735">
    <property type="entry name" value="TRNA N6-ADENOSINE THREONYLCARBAMOYLTRANSFERASE"/>
    <property type="match status" value="1"/>
</dbReference>
<dbReference type="RefSeq" id="WP_265048617.1">
    <property type="nucleotide sequence ID" value="NZ_CP100390.1"/>
</dbReference>
<comment type="similarity">
    <text evidence="1">Belongs to the KAE1 / TsaD family. TsaB subfamily.</text>
</comment>
<keyword evidence="6" id="KW-1185">Reference proteome</keyword>
<dbReference type="SUPFAM" id="SSF53067">
    <property type="entry name" value="Actin-like ATPase domain"/>
    <property type="match status" value="2"/>
</dbReference>
<dbReference type="PANTHER" id="PTHR11735:SF11">
    <property type="entry name" value="TRNA THREONYLCARBAMOYLADENOSINE BIOSYNTHESIS PROTEIN TSAB"/>
    <property type="match status" value="1"/>
</dbReference>
<gene>
    <name evidence="5" type="primary">tsaB</name>
    <name evidence="5" type="ORF">NKI27_05150</name>
</gene>
<dbReference type="InterPro" id="IPR000905">
    <property type="entry name" value="Gcp-like_dom"/>
</dbReference>
<dbReference type="Gene3D" id="3.30.420.40">
    <property type="match status" value="2"/>
</dbReference>
<dbReference type="CDD" id="cd24032">
    <property type="entry name" value="ASKHA_NBD_TsaB"/>
    <property type="match status" value="1"/>
</dbReference>
<dbReference type="Proteomes" id="UP001163739">
    <property type="component" value="Chromosome"/>
</dbReference>
<dbReference type="Pfam" id="PF00814">
    <property type="entry name" value="TsaD"/>
    <property type="match status" value="1"/>
</dbReference>
<evidence type="ECO:0000256" key="1">
    <source>
        <dbReference type="ARBA" id="ARBA00010493"/>
    </source>
</evidence>